<evidence type="ECO:0000256" key="3">
    <source>
        <dbReference type="ARBA" id="ARBA00022705"/>
    </source>
</evidence>
<evidence type="ECO:0000313" key="14">
    <source>
        <dbReference type="EMBL" id="RZO25659.1"/>
    </source>
</evidence>
<dbReference type="InterPro" id="IPR003593">
    <property type="entry name" value="AAA+_ATPase"/>
</dbReference>
<comment type="function">
    <text evidence="12">The main replicative DNA helicase, it participates in initiation and elongation during chromosome replication. Travels ahead of the DNA replisome, separating dsDNA into templates for DNA synthesis. A processive ATP-dependent 5'-3' DNA helicase it has DNA-dependent ATPase activity.</text>
</comment>
<dbReference type="EMBL" id="SHBG01000001">
    <property type="protein sequence ID" value="RZO25659.1"/>
    <property type="molecule type" value="Genomic_DNA"/>
</dbReference>
<dbReference type="PROSITE" id="PS51199">
    <property type="entry name" value="SF4_HELICASE"/>
    <property type="match status" value="1"/>
</dbReference>
<sequence>MSDININQNEQAREAERAVLGGLMLETHRFDTVIQVIKENDFDGEDHQIIFQSMSELVEENKPLDPLTVSEKLDNKNSLNKVGGKDYLVELATTTPSAANLEAYAEIIRQRSITRKLMKANSEISELISNPQGQDGASLLDKAESMIFALNDETNQNDQNLQSMRELIPSTMDRLHELSNKSGGLIGSSTGYKDLDNKLQGLQNGDLIVVAGRPSMGKTSLAMNVAENVLLDSESNGSVLIFSLEMPGESLTTRLLSGMTKLNQQNVRSGMLKDDELRILFQQSEKLKNLPLWIDDSSILSPMELRAKARRLARIEKDGLSLIVVDYLQLMQLPLSSENRVNQISEISRSLKSLAKELNVPVIALSQLNRAVENRPNKRPIMADLRDSGAIEQDADVILFIYRDEVYNEDSEHGNKAEIIIGKQRNGPIGTVNLTFLKEFTRFENFSTDSFYESFE</sequence>
<evidence type="ECO:0000256" key="2">
    <source>
        <dbReference type="ARBA" id="ARBA00022515"/>
    </source>
</evidence>
<comment type="similarity">
    <text evidence="1 12">Belongs to the helicase family. DnaB subfamily.</text>
</comment>
<dbReference type="GO" id="GO:0042802">
    <property type="term" value="F:identical protein binding"/>
    <property type="evidence" value="ECO:0007669"/>
    <property type="project" value="UniProtKB-ARBA"/>
</dbReference>
<dbReference type="CDD" id="cd00984">
    <property type="entry name" value="DnaB_C"/>
    <property type="match status" value="1"/>
</dbReference>
<protein>
    <recommendedName>
        <fullName evidence="11 12">Replicative DNA helicase</fullName>
        <ecNumber evidence="11 12">5.6.2.3</ecNumber>
    </recommendedName>
</protein>
<reference evidence="14 15" key="1">
    <citation type="submission" date="2019-02" db="EMBL/GenBank/DDBJ databases">
        <title>Prokaryotic population dynamics and viral predation in marine succession experiment using metagenomics: the confinement effect.</title>
        <authorList>
            <person name="Haro-Moreno J.M."/>
            <person name="Rodriguez-Valera F."/>
            <person name="Lopez-Perez M."/>
        </authorList>
    </citation>
    <scope>NUCLEOTIDE SEQUENCE [LARGE SCALE GENOMIC DNA]</scope>
    <source>
        <strain evidence="14">MED-G161</strain>
    </source>
</reference>
<evidence type="ECO:0000256" key="4">
    <source>
        <dbReference type="ARBA" id="ARBA00022741"/>
    </source>
</evidence>
<dbReference type="NCBIfam" id="TIGR00665">
    <property type="entry name" value="DnaB"/>
    <property type="match status" value="1"/>
</dbReference>
<dbReference type="Proteomes" id="UP000315498">
    <property type="component" value="Unassembled WGS sequence"/>
</dbReference>
<dbReference type="PANTHER" id="PTHR30153:SF2">
    <property type="entry name" value="REPLICATIVE DNA HELICASE"/>
    <property type="match status" value="1"/>
</dbReference>
<dbReference type="Gene3D" id="3.40.50.300">
    <property type="entry name" value="P-loop containing nucleotide triphosphate hydrolases"/>
    <property type="match status" value="1"/>
</dbReference>
<dbReference type="FunFam" id="3.40.50.300:FF:000076">
    <property type="entry name" value="Replicative DNA helicase"/>
    <property type="match status" value="1"/>
</dbReference>
<comment type="caution">
    <text evidence="14">The sequence shown here is derived from an EMBL/GenBank/DDBJ whole genome shotgun (WGS) entry which is preliminary data.</text>
</comment>
<dbReference type="AlphaFoldDB" id="A0A520MWU2"/>
<evidence type="ECO:0000256" key="7">
    <source>
        <dbReference type="ARBA" id="ARBA00022840"/>
    </source>
</evidence>
<evidence type="ECO:0000256" key="1">
    <source>
        <dbReference type="ARBA" id="ARBA00008428"/>
    </source>
</evidence>
<dbReference type="InterPro" id="IPR007692">
    <property type="entry name" value="DNA_helicase_DnaB"/>
</dbReference>
<dbReference type="SUPFAM" id="SSF48024">
    <property type="entry name" value="N-terminal domain of DnaB helicase"/>
    <property type="match status" value="1"/>
</dbReference>
<evidence type="ECO:0000256" key="9">
    <source>
        <dbReference type="ARBA" id="ARBA00023235"/>
    </source>
</evidence>
<proteinExistence type="inferred from homology"/>
<dbReference type="InterPro" id="IPR036185">
    <property type="entry name" value="DNA_heli_DnaB-like_N_sf"/>
</dbReference>
<dbReference type="GO" id="GO:0016887">
    <property type="term" value="F:ATP hydrolysis activity"/>
    <property type="evidence" value="ECO:0007669"/>
    <property type="project" value="RHEA"/>
</dbReference>
<keyword evidence="6 12" id="KW-0347">Helicase</keyword>
<organism evidence="14 15">
    <name type="scientific">SAR86 cluster bacterium</name>
    <dbReference type="NCBI Taxonomy" id="2030880"/>
    <lineage>
        <taxon>Bacteria</taxon>
        <taxon>Pseudomonadati</taxon>
        <taxon>Pseudomonadota</taxon>
        <taxon>Gammaproteobacteria</taxon>
        <taxon>SAR86 cluster</taxon>
    </lineage>
</organism>
<dbReference type="SUPFAM" id="SSF52540">
    <property type="entry name" value="P-loop containing nucleoside triphosphate hydrolases"/>
    <property type="match status" value="1"/>
</dbReference>
<dbReference type="InterPro" id="IPR007693">
    <property type="entry name" value="DNA_helicase_DnaB-like_N"/>
</dbReference>
<dbReference type="GO" id="GO:0005524">
    <property type="term" value="F:ATP binding"/>
    <property type="evidence" value="ECO:0007669"/>
    <property type="project" value="UniProtKB-UniRule"/>
</dbReference>
<evidence type="ECO:0000256" key="11">
    <source>
        <dbReference type="NCBIfam" id="TIGR00665"/>
    </source>
</evidence>
<dbReference type="GO" id="GO:0005829">
    <property type="term" value="C:cytosol"/>
    <property type="evidence" value="ECO:0007669"/>
    <property type="project" value="TreeGrafter"/>
</dbReference>
<keyword evidence="4 12" id="KW-0547">Nucleotide-binding</keyword>
<dbReference type="GO" id="GO:0043139">
    <property type="term" value="F:5'-3' DNA helicase activity"/>
    <property type="evidence" value="ECO:0007669"/>
    <property type="project" value="UniProtKB-EC"/>
</dbReference>
<dbReference type="InterPro" id="IPR016136">
    <property type="entry name" value="DNA_helicase_N/primase_C"/>
</dbReference>
<feature type="domain" description="SF4 helicase" evidence="13">
    <location>
        <begin position="181"/>
        <end position="450"/>
    </location>
</feature>
<keyword evidence="3 12" id="KW-0235">DNA replication</keyword>
<evidence type="ECO:0000256" key="8">
    <source>
        <dbReference type="ARBA" id="ARBA00023125"/>
    </source>
</evidence>
<dbReference type="SMART" id="SM00382">
    <property type="entry name" value="AAA"/>
    <property type="match status" value="1"/>
</dbReference>
<evidence type="ECO:0000256" key="12">
    <source>
        <dbReference type="RuleBase" id="RU362085"/>
    </source>
</evidence>
<dbReference type="GO" id="GO:0006269">
    <property type="term" value="P:DNA replication, synthesis of primer"/>
    <property type="evidence" value="ECO:0007669"/>
    <property type="project" value="UniProtKB-UniRule"/>
</dbReference>
<dbReference type="NCBIfam" id="NF004384">
    <property type="entry name" value="PRK05748.1"/>
    <property type="match status" value="1"/>
</dbReference>
<dbReference type="GO" id="GO:1990077">
    <property type="term" value="C:primosome complex"/>
    <property type="evidence" value="ECO:0007669"/>
    <property type="project" value="UniProtKB-UniRule"/>
</dbReference>
<accession>A0A520MWU2</accession>
<dbReference type="Gene3D" id="1.10.860.10">
    <property type="entry name" value="DNAb Helicase, Chain A"/>
    <property type="match status" value="1"/>
</dbReference>
<comment type="catalytic activity">
    <reaction evidence="10 12">
        <text>ATP + H2O = ADP + phosphate + H(+)</text>
        <dbReference type="Rhea" id="RHEA:13065"/>
        <dbReference type="ChEBI" id="CHEBI:15377"/>
        <dbReference type="ChEBI" id="CHEBI:15378"/>
        <dbReference type="ChEBI" id="CHEBI:30616"/>
        <dbReference type="ChEBI" id="CHEBI:43474"/>
        <dbReference type="ChEBI" id="CHEBI:456216"/>
        <dbReference type="EC" id="5.6.2.3"/>
    </reaction>
</comment>
<keyword evidence="9" id="KW-0413">Isomerase</keyword>
<evidence type="ECO:0000256" key="5">
    <source>
        <dbReference type="ARBA" id="ARBA00022801"/>
    </source>
</evidence>
<keyword evidence="2 12" id="KW-0639">Primosome</keyword>
<dbReference type="Pfam" id="PF00772">
    <property type="entry name" value="DnaB"/>
    <property type="match status" value="1"/>
</dbReference>
<name>A0A520MWU2_9GAMM</name>
<dbReference type="InterPro" id="IPR027417">
    <property type="entry name" value="P-loop_NTPase"/>
</dbReference>
<evidence type="ECO:0000313" key="15">
    <source>
        <dbReference type="Proteomes" id="UP000315498"/>
    </source>
</evidence>
<dbReference type="InterPro" id="IPR007694">
    <property type="entry name" value="DNA_helicase_DnaB-like_C"/>
</dbReference>
<evidence type="ECO:0000256" key="10">
    <source>
        <dbReference type="ARBA" id="ARBA00048954"/>
    </source>
</evidence>
<keyword evidence="8 12" id="KW-0238">DNA-binding</keyword>
<evidence type="ECO:0000259" key="13">
    <source>
        <dbReference type="PROSITE" id="PS51199"/>
    </source>
</evidence>
<dbReference type="EC" id="5.6.2.3" evidence="11 12"/>
<gene>
    <name evidence="14" type="primary">dnaB</name>
    <name evidence="14" type="ORF">EVA94_00085</name>
</gene>
<evidence type="ECO:0000256" key="6">
    <source>
        <dbReference type="ARBA" id="ARBA00022806"/>
    </source>
</evidence>
<dbReference type="GO" id="GO:0003677">
    <property type="term" value="F:DNA binding"/>
    <property type="evidence" value="ECO:0007669"/>
    <property type="project" value="UniProtKB-UniRule"/>
</dbReference>
<dbReference type="Pfam" id="PF03796">
    <property type="entry name" value="DnaB_C"/>
    <property type="match status" value="1"/>
</dbReference>
<keyword evidence="7 12" id="KW-0067">ATP-binding</keyword>
<dbReference type="PANTHER" id="PTHR30153">
    <property type="entry name" value="REPLICATIVE DNA HELICASE DNAB"/>
    <property type="match status" value="1"/>
</dbReference>
<keyword evidence="5 12" id="KW-0378">Hydrolase</keyword>